<protein>
    <submittedName>
        <fullName evidence="5">Uncharacterized protein</fullName>
    </submittedName>
</protein>
<organism evidence="5">
    <name type="scientific">Leptospira ellisii</name>
    <dbReference type="NCBI Taxonomy" id="2023197"/>
    <lineage>
        <taxon>Bacteria</taxon>
        <taxon>Pseudomonadati</taxon>
        <taxon>Spirochaetota</taxon>
        <taxon>Spirochaetia</taxon>
        <taxon>Leptospirales</taxon>
        <taxon>Leptospiraceae</taxon>
        <taxon>Leptospira</taxon>
    </lineage>
</organism>
<feature type="transmembrane region" description="Helical" evidence="4">
    <location>
        <begin position="105"/>
        <end position="126"/>
    </location>
</feature>
<dbReference type="PROSITE" id="PS00041">
    <property type="entry name" value="HTH_ARAC_FAMILY_1"/>
    <property type="match status" value="1"/>
</dbReference>
<evidence type="ECO:0000256" key="2">
    <source>
        <dbReference type="ARBA" id="ARBA00023125"/>
    </source>
</evidence>
<dbReference type="PRINTS" id="PR00032">
    <property type="entry name" value="HTHARAC"/>
</dbReference>
<accession>A0A2N0BMK6</accession>
<dbReference type="OrthoDB" id="345514at2"/>
<dbReference type="PROSITE" id="PS01124">
    <property type="entry name" value="HTH_ARAC_FAMILY_2"/>
    <property type="match status" value="1"/>
</dbReference>
<dbReference type="GO" id="GO:0003700">
    <property type="term" value="F:DNA-binding transcription factor activity"/>
    <property type="evidence" value="ECO:0007669"/>
    <property type="project" value="InterPro"/>
</dbReference>
<dbReference type="InterPro" id="IPR009057">
    <property type="entry name" value="Homeodomain-like_sf"/>
</dbReference>
<dbReference type="InterPro" id="IPR018060">
    <property type="entry name" value="HTH_AraC"/>
</dbReference>
<evidence type="ECO:0000313" key="5">
    <source>
        <dbReference type="EMBL" id="PJZ92456.1"/>
    </source>
</evidence>
<dbReference type="InterPro" id="IPR020449">
    <property type="entry name" value="Tscrpt_reg_AraC-type_HTH"/>
</dbReference>
<dbReference type="PANTHER" id="PTHR43280:SF29">
    <property type="entry name" value="ARAC-FAMILY TRANSCRIPTIONAL REGULATOR"/>
    <property type="match status" value="1"/>
</dbReference>
<dbReference type="GO" id="GO:0043565">
    <property type="term" value="F:sequence-specific DNA binding"/>
    <property type="evidence" value="ECO:0007669"/>
    <property type="project" value="InterPro"/>
</dbReference>
<dbReference type="RefSeq" id="WP_100746322.1">
    <property type="nucleotide sequence ID" value="NZ_NPEH01000076.1"/>
</dbReference>
<dbReference type="Gene3D" id="1.10.10.60">
    <property type="entry name" value="Homeodomain-like"/>
    <property type="match status" value="2"/>
</dbReference>
<dbReference type="InterPro" id="IPR018062">
    <property type="entry name" value="HTH_AraC-typ_CS"/>
</dbReference>
<dbReference type="SUPFAM" id="SSF46689">
    <property type="entry name" value="Homeodomain-like"/>
    <property type="match status" value="1"/>
</dbReference>
<name>A0A2N0BMK6_9LEPT</name>
<dbReference type="Pfam" id="PF12833">
    <property type="entry name" value="HTH_18"/>
    <property type="match status" value="1"/>
</dbReference>
<reference evidence="5" key="1">
    <citation type="submission" date="2017-07" db="EMBL/GenBank/DDBJ databases">
        <title>Leptospira spp. isolated from tropical soils.</title>
        <authorList>
            <person name="Thibeaux R."/>
            <person name="Iraola G."/>
            <person name="Ferres I."/>
            <person name="Bierque E."/>
            <person name="Girault D."/>
            <person name="Soupe-Gilbert M.-E."/>
            <person name="Picardeau M."/>
            <person name="Goarant C."/>
        </authorList>
    </citation>
    <scope>NUCLEOTIDE SEQUENCE [LARGE SCALE GENOMIC DNA]</scope>
    <source>
        <strain evidence="5">ATI7-C-A5</strain>
    </source>
</reference>
<feature type="transmembrane region" description="Helical" evidence="4">
    <location>
        <begin position="39"/>
        <end position="61"/>
    </location>
</feature>
<sequence length="378" mass="43481">MMDRVLIQLANQYVGFGGILAVLLAIIHIIKGRTFKNTVLFLIFLSMGVFLVKGLALINQVGIRFSHFFSIEIFFIFVIGPSLYIYFNLLLLGERVGRKTLSFHFVPSILFLVFYLIHSIYLMYSGESLDELGSGFGPTFHSKYDAAYIISTFITIVYMVVVLVKFIRLFHGNFSRYSWAIHIILLLTLGLFGVNLHLAVDLRFLFSLENAFVELYIPALSALSSTVIYAFFISQIYPITFNIVSETFQKVRYQNSTLSRIDPEDLKARLEILMNSEKVFLEENLTLAKLASKLQVKPHQLSEFLNNHLRQSFFHYVNKLRIEEARIRLLEAEETPVIKTAFESGFNSLSVFNTSFKREFGMTPSQYKKKFGKQKPDP</sequence>
<dbReference type="SMART" id="SM00342">
    <property type="entry name" value="HTH_ARAC"/>
    <property type="match status" value="1"/>
</dbReference>
<accession>A0A2N0B7G3</accession>
<evidence type="ECO:0000256" key="1">
    <source>
        <dbReference type="ARBA" id="ARBA00023015"/>
    </source>
</evidence>
<feature type="transmembrane region" description="Helical" evidence="4">
    <location>
        <begin position="220"/>
        <end position="244"/>
    </location>
</feature>
<proteinExistence type="predicted"/>
<evidence type="ECO:0000256" key="3">
    <source>
        <dbReference type="ARBA" id="ARBA00023163"/>
    </source>
</evidence>
<feature type="transmembrane region" description="Helical" evidence="4">
    <location>
        <begin position="73"/>
        <end position="93"/>
    </location>
</feature>
<evidence type="ECO:0000256" key="4">
    <source>
        <dbReference type="SAM" id="Phobius"/>
    </source>
</evidence>
<keyword evidence="4" id="KW-1133">Transmembrane helix</keyword>
<feature type="transmembrane region" description="Helical" evidence="4">
    <location>
        <begin position="12"/>
        <end position="30"/>
    </location>
</feature>
<comment type="caution">
    <text evidence="5">The sequence shown here is derived from an EMBL/GenBank/DDBJ whole genome shotgun (WGS) entry which is preliminary data.</text>
</comment>
<gene>
    <name evidence="5" type="ORF">CH379_13040</name>
</gene>
<keyword evidence="4" id="KW-0812">Transmembrane</keyword>
<keyword evidence="2" id="KW-0238">DNA-binding</keyword>
<keyword evidence="3" id="KW-0804">Transcription</keyword>
<feature type="transmembrane region" description="Helical" evidence="4">
    <location>
        <begin position="179"/>
        <end position="200"/>
    </location>
</feature>
<dbReference type="PANTHER" id="PTHR43280">
    <property type="entry name" value="ARAC-FAMILY TRANSCRIPTIONAL REGULATOR"/>
    <property type="match status" value="1"/>
</dbReference>
<keyword evidence="4" id="KW-0472">Membrane</keyword>
<dbReference type="AlphaFoldDB" id="A0A2N0BMK6"/>
<feature type="transmembrane region" description="Helical" evidence="4">
    <location>
        <begin position="146"/>
        <end position="167"/>
    </location>
</feature>
<dbReference type="EMBL" id="NPEF01000134">
    <property type="protein sequence ID" value="PJZ92456.1"/>
    <property type="molecule type" value="Genomic_DNA"/>
</dbReference>
<keyword evidence="1" id="KW-0805">Transcription regulation</keyword>